<evidence type="ECO:0000313" key="3">
    <source>
        <dbReference type="Proteomes" id="UP001174210"/>
    </source>
</evidence>
<evidence type="ECO:0000313" key="2">
    <source>
        <dbReference type="EMBL" id="MDN4597598.1"/>
    </source>
</evidence>
<dbReference type="Proteomes" id="UP001174210">
    <property type="component" value="Unassembled WGS sequence"/>
</dbReference>
<evidence type="ECO:0000259" key="1">
    <source>
        <dbReference type="Pfam" id="PF01243"/>
    </source>
</evidence>
<keyword evidence="3" id="KW-1185">Reference proteome</keyword>
<gene>
    <name evidence="2" type="ORF">P5G59_10640</name>
</gene>
<dbReference type="InterPro" id="IPR012349">
    <property type="entry name" value="Split_barrel_FMN-bd"/>
</dbReference>
<feature type="domain" description="Pyridoxamine 5'-phosphate oxidase N-terminal" evidence="1">
    <location>
        <begin position="7"/>
        <end position="104"/>
    </location>
</feature>
<dbReference type="EMBL" id="JAROCB010000002">
    <property type="protein sequence ID" value="MDN4597598.1"/>
    <property type="molecule type" value="Genomic_DNA"/>
</dbReference>
<comment type="caution">
    <text evidence="2">The sequence shown here is derived from an EMBL/GenBank/DDBJ whole genome shotgun (WGS) entry which is preliminary data.</text>
</comment>
<organism evidence="2 3">
    <name type="scientific">Leifsonia virtsii</name>
    <dbReference type="NCBI Taxonomy" id="3035915"/>
    <lineage>
        <taxon>Bacteria</taxon>
        <taxon>Bacillati</taxon>
        <taxon>Actinomycetota</taxon>
        <taxon>Actinomycetes</taxon>
        <taxon>Micrococcales</taxon>
        <taxon>Microbacteriaceae</taxon>
        <taxon>Leifsonia</taxon>
    </lineage>
</organism>
<dbReference type="RefSeq" id="WP_301218728.1">
    <property type="nucleotide sequence ID" value="NZ_JAROCB010000002.1"/>
</dbReference>
<sequence length="153" mass="16262">MTDRATIDRILTANRYCVLATADASGRPWATPVFVAPLGDDRLRWVSGADARHSRNIASRSSVAVTVFDSTVPVGSAEAAYFDAAASRVPADEVGAALRALNDRLPFGRALSPADVDAGGPMELYQARILHRYVLVRGGDPGHGNVLDMSLEV</sequence>
<accession>A0ABT8IY59</accession>
<reference evidence="2" key="1">
    <citation type="submission" date="2023-03" db="EMBL/GenBank/DDBJ databases">
        <title>MT1 and MT2 Draft Genomes of Novel Species.</title>
        <authorList>
            <person name="Venkateswaran K."/>
        </authorList>
    </citation>
    <scope>NUCLEOTIDE SEQUENCE</scope>
    <source>
        <strain evidence="2">F6_8S_P_1A</strain>
    </source>
</reference>
<proteinExistence type="predicted"/>
<dbReference type="Pfam" id="PF01243">
    <property type="entry name" value="PNPOx_N"/>
    <property type="match status" value="1"/>
</dbReference>
<dbReference type="SUPFAM" id="SSF50475">
    <property type="entry name" value="FMN-binding split barrel"/>
    <property type="match status" value="1"/>
</dbReference>
<name>A0ABT8IY59_9MICO</name>
<dbReference type="InterPro" id="IPR011576">
    <property type="entry name" value="Pyridox_Oxase_N"/>
</dbReference>
<dbReference type="Gene3D" id="2.30.110.10">
    <property type="entry name" value="Electron Transport, Fmn-binding Protein, Chain A"/>
    <property type="match status" value="1"/>
</dbReference>
<protein>
    <submittedName>
        <fullName evidence="2">Pyridoxamine 5'-phosphate oxidase family protein</fullName>
    </submittedName>
</protein>